<keyword evidence="4 10" id="KW-0732">Signal</keyword>
<keyword evidence="8" id="KW-0961">Cell wall biogenesis/degradation</keyword>
<comment type="similarity">
    <text evidence="2 9">Belongs to the glycosyl hydrolase 28 family.</text>
</comment>
<dbReference type="GO" id="GO:0004650">
    <property type="term" value="F:polygalacturonase activity"/>
    <property type="evidence" value="ECO:0007669"/>
    <property type="project" value="InterPro"/>
</dbReference>
<dbReference type="Proteomes" id="UP000030651">
    <property type="component" value="Unassembled WGS sequence"/>
</dbReference>
<keyword evidence="7 9" id="KW-0326">Glycosidase</keyword>
<name>W3XG00_PESFW</name>
<evidence type="ECO:0000313" key="12">
    <source>
        <dbReference type="Proteomes" id="UP000030651"/>
    </source>
</evidence>
<dbReference type="RefSeq" id="XP_007829757.1">
    <property type="nucleotide sequence ID" value="XM_007831566.1"/>
</dbReference>
<evidence type="ECO:0000256" key="8">
    <source>
        <dbReference type="ARBA" id="ARBA00023316"/>
    </source>
</evidence>
<dbReference type="Pfam" id="PF00295">
    <property type="entry name" value="Glyco_hydro_28"/>
    <property type="match status" value="1"/>
</dbReference>
<evidence type="ECO:0000256" key="4">
    <source>
        <dbReference type="ARBA" id="ARBA00022729"/>
    </source>
</evidence>
<dbReference type="STRING" id="1229662.W3XG00"/>
<reference evidence="12" key="1">
    <citation type="journal article" date="2015" name="BMC Genomics">
        <title>Genomic and transcriptomic analysis of the endophytic fungus Pestalotiopsis fici reveals its lifestyle and high potential for synthesis of natural products.</title>
        <authorList>
            <person name="Wang X."/>
            <person name="Zhang X."/>
            <person name="Liu L."/>
            <person name="Xiang M."/>
            <person name="Wang W."/>
            <person name="Sun X."/>
            <person name="Che Y."/>
            <person name="Guo L."/>
            <person name="Liu G."/>
            <person name="Guo L."/>
            <person name="Wang C."/>
            <person name="Yin W.B."/>
            <person name="Stadler M."/>
            <person name="Zhang X."/>
            <person name="Liu X."/>
        </authorList>
    </citation>
    <scope>NUCLEOTIDE SEQUENCE [LARGE SCALE GENOMIC DNA]</scope>
    <source>
        <strain evidence="12">W106-1 / CGMCC3.15140</strain>
    </source>
</reference>
<dbReference type="GO" id="GO:0005975">
    <property type="term" value="P:carbohydrate metabolic process"/>
    <property type="evidence" value="ECO:0007669"/>
    <property type="project" value="InterPro"/>
</dbReference>
<dbReference type="GeneID" id="19267998"/>
<evidence type="ECO:0000256" key="2">
    <source>
        <dbReference type="ARBA" id="ARBA00008834"/>
    </source>
</evidence>
<dbReference type="PANTHER" id="PTHR31736">
    <property type="match status" value="1"/>
</dbReference>
<keyword evidence="6" id="KW-0325">Glycoprotein</keyword>
<dbReference type="eggNOG" id="ENOG502QRJW">
    <property type="taxonomic scope" value="Eukaryota"/>
</dbReference>
<protein>
    <recommendedName>
        <fullName evidence="13">Pectate lyase superfamily protein domain-containing protein</fullName>
    </recommendedName>
</protein>
<proteinExistence type="inferred from homology"/>
<evidence type="ECO:0000256" key="7">
    <source>
        <dbReference type="ARBA" id="ARBA00023295"/>
    </source>
</evidence>
<sequence>MVVFSLYKCLSVFSLLSSLCTAQEVQATQNLERRATECIIAARGDGGDDAPAIRTAFSKCKSNGHIIFANATYYINTVLDTRGLSDVTIDIWGKLVWSKNTTYWLANSMDVGYQNMSTVWFLGGKNLNVQGHGTGTFDGNGQTWYDLVKGESNYPHRPMGLTIWQAESSRFSGLSFVQSQMWWRTYLFVQLRATATQLETRTELTEFLDNITLRGWYIYNSDDSVSLKANATNVLIEDSVFENGLGFALGSIGQYDGKYESIYNVYLRNITCLKTRYGAYIKTWTGEPVGVPPNGGGGGLGCKSCNAIPHNIYH</sequence>
<dbReference type="InParanoid" id="W3XG00"/>
<dbReference type="PANTHER" id="PTHR31736:SF8">
    <property type="entry name" value="PUTATIVE (AFU_ORTHOLOGUE AFUA_7G06410)-RELATED"/>
    <property type="match status" value="1"/>
</dbReference>
<accession>W3XG00</accession>
<feature type="chain" id="PRO_5004834541" description="Pectate lyase superfamily protein domain-containing protein" evidence="10">
    <location>
        <begin position="23"/>
        <end position="314"/>
    </location>
</feature>
<dbReference type="GO" id="GO:0005576">
    <property type="term" value="C:extracellular region"/>
    <property type="evidence" value="ECO:0007669"/>
    <property type="project" value="UniProtKB-SubCell"/>
</dbReference>
<keyword evidence="3" id="KW-0964">Secreted</keyword>
<evidence type="ECO:0000256" key="6">
    <source>
        <dbReference type="ARBA" id="ARBA00023180"/>
    </source>
</evidence>
<evidence type="ECO:0000256" key="1">
    <source>
        <dbReference type="ARBA" id="ARBA00004613"/>
    </source>
</evidence>
<dbReference type="Gene3D" id="2.160.20.10">
    <property type="entry name" value="Single-stranded right-handed beta-helix, Pectin lyase-like"/>
    <property type="match status" value="1"/>
</dbReference>
<gene>
    <name evidence="11" type="ORF">PFICI_02985</name>
</gene>
<dbReference type="GO" id="GO:0071555">
    <property type="term" value="P:cell wall organization"/>
    <property type="evidence" value="ECO:0007669"/>
    <property type="project" value="UniProtKB-KW"/>
</dbReference>
<feature type="signal peptide" evidence="10">
    <location>
        <begin position="1"/>
        <end position="22"/>
    </location>
</feature>
<dbReference type="InterPro" id="IPR011050">
    <property type="entry name" value="Pectin_lyase_fold/virulence"/>
</dbReference>
<dbReference type="InterPro" id="IPR012334">
    <property type="entry name" value="Pectin_lyas_fold"/>
</dbReference>
<comment type="subcellular location">
    <subcellularLocation>
        <location evidence="1">Secreted</location>
    </subcellularLocation>
</comment>
<dbReference type="OrthoDB" id="187139at2759"/>
<dbReference type="HOGENOM" id="CLU_016031_1_1_1"/>
<organism evidence="11 12">
    <name type="scientific">Pestalotiopsis fici (strain W106-1 / CGMCC3.15140)</name>
    <dbReference type="NCBI Taxonomy" id="1229662"/>
    <lineage>
        <taxon>Eukaryota</taxon>
        <taxon>Fungi</taxon>
        <taxon>Dikarya</taxon>
        <taxon>Ascomycota</taxon>
        <taxon>Pezizomycotina</taxon>
        <taxon>Sordariomycetes</taxon>
        <taxon>Xylariomycetidae</taxon>
        <taxon>Amphisphaeriales</taxon>
        <taxon>Sporocadaceae</taxon>
        <taxon>Pestalotiopsis</taxon>
    </lineage>
</organism>
<dbReference type="SUPFAM" id="SSF51126">
    <property type="entry name" value="Pectin lyase-like"/>
    <property type="match status" value="1"/>
</dbReference>
<dbReference type="EMBL" id="KI912110">
    <property type="protein sequence ID" value="ETS84960.1"/>
    <property type="molecule type" value="Genomic_DNA"/>
</dbReference>
<dbReference type="KEGG" id="pfy:PFICI_02985"/>
<evidence type="ECO:0000256" key="10">
    <source>
        <dbReference type="SAM" id="SignalP"/>
    </source>
</evidence>
<evidence type="ECO:0000256" key="9">
    <source>
        <dbReference type="RuleBase" id="RU361169"/>
    </source>
</evidence>
<dbReference type="InterPro" id="IPR000743">
    <property type="entry name" value="Glyco_hydro_28"/>
</dbReference>
<evidence type="ECO:0008006" key="13">
    <source>
        <dbReference type="Google" id="ProtNLM"/>
    </source>
</evidence>
<keyword evidence="12" id="KW-1185">Reference proteome</keyword>
<keyword evidence="5 9" id="KW-0378">Hydrolase</keyword>
<evidence type="ECO:0000256" key="3">
    <source>
        <dbReference type="ARBA" id="ARBA00022525"/>
    </source>
</evidence>
<evidence type="ECO:0000313" key="11">
    <source>
        <dbReference type="EMBL" id="ETS84960.1"/>
    </source>
</evidence>
<dbReference type="AlphaFoldDB" id="W3XG00"/>
<evidence type="ECO:0000256" key="5">
    <source>
        <dbReference type="ARBA" id="ARBA00022801"/>
    </source>
</evidence>